<comment type="caution">
    <text evidence="2">The sequence shown here is derived from an EMBL/GenBank/DDBJ whole genome shotgun (WGS) entry which is preliminary data.</text>
</comment>
<protein>
    <submittedName>
        <fullName evidence="2">Uncharacterized protein</fullName>
    </submittedName>
</protein>
<organism evidence="2 3">
    <name type="scientific">Amycolatopsis acididurans</name>
    <dbReference type="NCBI Taxonomy" id="2724524"/>
    <lineage>
        <taxon>Bacteria</taxon>
        <taxon>Bacillati</taxon>
        <taxon>Actinomycetota</taxon>
        <taxon>Actinomycetes</taxon>
        <taxon>Pseudonocardiales</taxon>
        <taxon>Pseudonocardiaceae</taxon>
        <taxon>Amycolatopsis</taxon>
    </lineage>
</organism>
<dbReference type="EMBL" id="JAAXLS010000039">
    <property type="protein sequence ID" value="NKQ57637.1"/>
    <property type="molecule type" value="Genomic_DNA"/>
</dbReference>
<evidence type="ECO:0000256" key="1">
    <source>
        <dbReference type="SAM" id="MobiDB-lite"/>
    </source>
</evidence>
<accession>A0ABX1JHB8</accession>
<keyword evidence="3" id="KW-1185">Reference proteome</keyword>
<proteinExistence type="predicted"/>
<reference evidence="2 3" key="1">
    <citation type="submission" date="2020-04" db="EMBL/GenBank/DDBJ databases">
        <title>Novel species.</title>
        <authorList>
            <person name="Teo W.F.A."/>
            <person name="Lipun K."/>
            <person name="Srisuk N."/>
            <person name="Duangmal K."/>
        </authorList>
    </citation>
    <scope>NUCLEOTIDE SEQUENCE [LARGE SCALE GENOMIC DNA]</scope>
    <source>
        <strain evidence="2 3">K13G38</strain>
    </source>
</reference>
<feature type="region of interest" description="Disordered" evidence="1">
    <location>
        <begin position="1"/>
        <end position="25"/>
    </location>
</feature>
<gene>
    <name evidence="2" type="ORF">HFP15_32725</name>
</gene>
<dbReference type="Proteomes" id="UP000715441">
    <property type="component" value="Unassembled WGS sequence"/>
</dbReference>
<sequence length="68" mass="7203">MARASRARSAEEAPTGWLAGVRAEEKVQRDAQESKAARTVAGHSVNAAECAELLEMLGLEPGQGKVRV</sequence>
<evidence type="ECO:0000313" key="2">
    <source>
        <dbReference type="EMBL" id="NKQ57637.1"/>
    </source>
</evidence>
<evidence type="ECO:0000313" key="3">
    <source>
        <dbReference type="Proteomes" id="UP000715441"/>
    </source>
</evidence>
<name>A0ABX1JHB8_9PSEU</name>